<proteinExistence type="predicted"/>
<reference evidence="1" key="1">
    <citation type="submission" date="2021-02" db="EMBL/GenBank/DDBJ databases">
        <title>Taxonomy, biology and ecology of Rhodococcus bacteria occurring in California pistachio and other woody hosts as revealed by genome sequence analyses.</title>
        <authorList>
            <person name="Riely B."/>
            <person name="Gai Y."/>
        </authorList>
    </citation>
    <scope>NUCLEOTIDE SEQUENCE</scope>
    <source>
        <strain evidence="1">BP-295</strain>
    </source>
</reference>
<dbReference type="AlphaFoldDB" id="A0AAW4GAV7"/>
<accession>A0AAW4GAV7</accession>
<evidence type="ECO:0000313" key="1">
    <source>
        <dbReference type="EMBL" id="MBM7280344.1"/>
    </source>
</evidence>
<organism evidence="1 2">
    <name type="scientific">Gordonia rubripertincta</name>
    <name type="common">Rhodococcus corallinus</name>
    <dbReference type="NCBI Taxonomy" id="36822"/>
    <lineage>
        <taxon>Bacteria</taxon>
        <taxon>Bacillati</taxon>
        <taxon>Actinomycetota</taxon>
        <taxon>Actinomycetes</taxon>
        <taxon>Mycobacteriales</taxon>
        <taxon>Gordoniaceae</taxon>
        <taxon>Gordonia</taxon>
    </lineage>
</organism>
<gene>
    <name evidence="1" type="ORF">JTZ10_21605</name>
</gene>
<comment type="caution">
    <text evidence="1">The sequence shown here is derived from an EMBL/GenBank/DDBJ whole genome shotgun (WGS) entry which is preliminary data.</text>
</comment>
<sequence length="109" mass="11994">MSTYEPMTVTRVHTGNGSHIEPPLKQDWSELDKLRWKAGVVIADAGVPLRIKLNDNARYASNGVDIPVYGLQLGPMSTSRRFHDMWDYLNGVSAGAVEALTIAGVRGQR</sequence>
<evidence type="ECO:0000313" key="2">
    <source>
        <dbReference type="Proteomes" id="UP001195196"/>
    </source>
</evidence>
<protein>
    <submittedName>
        <fullName evidence="1">Uncharacterized protein</fullName>
    </submittedName>
</protein>
<dbReference type="Proteomes" id="UP001195196">
    <property type="component" value="Unassembled WGS sequence"/>
</dbReference>
<dbReference type="EMBL" id="JAFFGU010000019">
    <property type="protein sequence ID" value="MBM7280344.1"/>
    <property type="molecule type" value="Genomic_DNA"/>
</dbReference>
<dbReference type="RefSeq" id="WP_204718907.1">
    <property type="nucleotide sequence ID" value="NZ_JAFFGU010000019.1"/>
</dbReference>
<name>A0AAW4GAV7_GORRU</name>